<dbReference type="Pfam" id="PF12580">
    <property type="entry name" value="TPPII"/>
    <property type="match status" value="1"/>
</dbReference>
<dbReference type="Gene3D" id="2.60.40.3170">
    <property type="match status" value="1"/>
</dbReference>
<evidence type="ECO:0000259" key="13">
    <source>
        <dbReference type="Pfam" id="PF21223"/>
    </source>
</evidence>
<feature type="region of interest" description="Disordered" evidence="10">
    <location>
        <begin position="1110"/>
        <end position="1129"/>
    </location>
</feature>
<accession>A0A1E7F752</accession>
<organism evidence="15 16">
    <name type="scientific">Fragilariopsis cylindrus CCMP1102</name>
    <dbReference type="NCBI Taxonomy" id="635003"/>
    <lineage>
        <taxon>Eukaryota</taxon>
        <taxon>Sar</taxon>
        <taxon>Stramenopiles</taxon>
        <taxon>Ochrophyta</taxon>
        <taxon>Bacillariophyta</taxon>
        <taxon>Bacillariophyceae</taxon>
        <taxon>Bacillariophycidae</taxon>
        <taxon>Bacillariales</taxon>
        <taxon>Bacillariaceae</taxon>
        <taxon>Fragilariopsis</taxon>
    </lineage>
</organism>
<dbReference type="Pfam" id="PF21223">
    <property type="entry name" value="TPPII_Ig-like-1"/>
    <property type="match status" value="1"/>
</dbReference>
<dbReference type="PROSITE" id="PS00138">
    <property type="entry name" value="SUBTILASE_SER"/>
    <property type="match status" value="1"/>
</dbReference>
<dbReference type="Pfam" id="PF21316">
    <property type="entry name" value="TPPII_GBD"/>
    <property type="match status" value="1"/>
</dbReference>
<dbReference type="Proteomes" id="UP000095751">
    <property type="component" value="Unassembled WGS sequence"/>
</dbReference>
<feature type="domain" description="Tripeptidyl-peptidase II first Ig-like" evidence="13">
    <location>
        <begin position="584"/>
        <end position="700"/>
    </location>
</feature>
<gene>
    <name evidence="15" type="ORF">FRACYDRAFT_262448</name>
</gene>
<evidence type="ECO:0000256" key="3">
    <source>
        <dbReference type="ARBA" id="ARBA00022438"/>
    </source>
</evidence>
<dbReference type="Gene3D" id="1.25.40.710">
    <property type="match status" value="1"/>
</dbReference>
<keyword evidence="6 8" id="KW-0720">Serine protease</keyword>
<feature type="active site" description="Charge relay system" evidence="8">
    <location>
        <position position="309"/>
    </location>
</feature>
<keyword evidence="5 8" id="KW-0378">Hydrolase</keyword>
<dbReference type="PRINTS" id="PR00723">
    <property type="entry name" value="SUBTILISIN"/>
</dbReference>
<evidence type="ECO:0000259" key="11">
    <source>
        <dbReference type="Pfam" id="PF00082"/>
    </source>
</evidence>
<proteinExistence type="inferred from homology"/>
<dbReference type="InterPro" id="IPR048384">
    <property type="entry name" value="TPPII_GBD"/>
</dbReference>
<dbReference type="Pfam" id="PF00082">
    <property type="entry name" value="Peptidase_S8"/>
    <property type="match status" value="1"/>
</dbReference>
<dbReference type="GO" id="GO:0008240">
    <property type="term" value="F:tripeptidyl-peptidase activity"/>
    <property type="evidence" value="ECO:0007669"/>
    <property type="project" value="UniProtKB-EC"/>
</dbReference>
<dbReference type="Gene3D" id="3.40.50.200">
    <property type="entry name" value="Peptidase S8/S53 domain"/>
    <property type="match status" value="2"/>
</dbReference>
<name>A0A1E7F752_9STRA</name>
<feature type="coiled-coil region" evidence="9">
    <location>
        <begin position="1228"/>
        <end position="1257"/>
    </location>
</feature>
<dbReference type="InterPro" id="IPR015500">
    <property type="entry name" value="Peptidase_S8_subtilisin-rel"/>
</dbReference>
<dbReference type="SUPFAM" id="SSF52743">
    <property type="entry name" value="Subtilisin-like"/>
    <property type="match status" value="1"/>
</dbReference>
<feature type="active site" description="Charge relay system" evidence="8">
    <location>
        <position position="47"/>
    </location>
</feature>
<evidence type="ECO:0000313" key="15">
    <source>
        <dbReference type="EMBL" id="OEU13959.1"/>
    </source>
</evidence>
<feature type="domain" description="Peptidase S8/S53" evidence="11">
    <location>
        <begin position="38"/>
        <end position="553"/>
    </location>
</feature>
<evidence type="ECO:0000256" key="6">
    <source>
        <dbReference type="ARBA" id="ARBA00022825"/>
    </source>
</evidence>
<feature type="region of interest" description="Disordered" evidence="10">
    <location>
        <begin position="175"/>
        <end position="205"/>
    </location>
</feature>
<dbReference type="OrthoDB" id="10256524at2759"/>
<keyword evidence="3" id="KW-0031">Aminopeptidase</keyword>
<dbReference type="GO" id="GO:0005829">
    <property type="term" value="C:cytosol"/>
    <property type="evidence" value="ECO:0007669"/>
    <property type="project" value="TreeGrafter"/>
</dbReference>
<evidence type="ECO:0000313" key="16">
    <source>
        <dbReference type="Proteomes" id="UP000095751"/>
    </source>
</evidence>
<comment type="catalytic activity">
    <reaction evidence="7">
        <text>Hydrolysis of proteins with broad specificity for peptide bonds, and a preference for a large uncharged residue in P1. Hydrolyzes peptide amides.</text>
        <dbReference type="EC" id="3.4.21.62"/>
    </reaction>
</comment>
<dbReference type="InterPro" id="IPR000209">
    <property type="entry name" value="Peptidase_S8/S53_dom"/>
</dbReference>
<evidence type="ECO:0000259" key="14">
    <source>
        <dbReference type="Pfam" id="PF21316"/>
    </source>
</evidence>
<sequence>MVFATATSTDSAFTISRSIPKEETKVLDLWKQNPKADGRGVKVAILDTGCDLAAAGLQTTSEGLPKYLDFLDCTGDGDIDTTSVVTVPELNTTSTSTSIVIKGKSGRDLTLGESWVPAAGSELRLGTIRLYDVIPRSVRSRLLRERKTIFEDEHHRLMAQVQQNLDELQSQIDSCASASNTDKDDKDGDDKEKEKKKTDQDEEKKRLILRRTDNDVLMGQYQTMLESYDDAGPYMDVVMFKDNKTDSDGEYMAVIDLTADGNLTESIPFAPFAKSRQLGEFGFGSAVTFCIQVYDEGKTLSIVTDAGSHGTHVAGITAANFGADDPKNGVAPGAQILACKIGDGRIGSAETGTGLVRALIASKKYNCDLINLSYGEPSWQPDSGRVSEVFADATRKWGMTVFTSAGNDGPALSSLGSPGALSSPITVGAYVSKDMMIDQYSTLKAPIEDGEQDLRDTSYYFSSRGPTPDGLLPDLCAPGGAISPIPRHLLQGKAQYHGTSMSSPNACGVAACVLSAVKQKLGVDHISPAELRKGLLNTAASVDISDPFAQGAGLISATAAVDYILEHRGKLCQDLTVDVMLPNRNNARGLYIRDKLELAGPMTFDVKVLPRFQHASVRTDEEMDEVLSFELDLDLTPSKSWVKCPERMSLLSAIERNGQAFSVRLDVEDLPPGVHYATVDGIDSNDRARGPLFSLPVTVIKPHSSVVDANNPTTTVNDNETITLKDNGIDFIMSYSLEAGAPSRRFLDVPSTAEFATIKIKSSAPNHLTSPHRVLIHAIPFVRGDLPNTQTQLKKLVQMTEGIEKEFHMKVKGGSTLEVCLQLLWLANASSASVVVEVEYHSFSTRAPTLVTSQPLAISAGREFARFGASANLRSEKLNPSATLDSVRRTIRPSSYDIQSGSGDRDIMPPSDSELKANPELKASDGTEIYNMFLKYEFEIDSEKSIKVTPFIPSLFNQLYDSPLDSQIWELYDSNSQLLECGSAIHHADAVSIGKGKYSINFHTRHPSRQVLEQVKDVPFELVMSTDALECKVYSEMAKASTPAVTDDGRKEVGVMVLRKGDFQDLYVARPTGDLPKWVKPGDVMTGKVSLDKSRSGVTSMQLTYQVPPKSEVKKLNENKLPKDKEDEKSLDETVFDSKVSYLSKTRSKNATTYRELSETLLKENSTSISLLSELLLFAKEAKLESDSKDAERVKEIQKVRDLLSVSNGGPIDESALAQYFGLALPTEDELQEDKDAAKLKKKMDEQEKLLQATLLALADATATLAISDSSRASDLDISVKELKKWPSFSDAKDKLTYSLTLSRHLRVCKENIGAAIKILMDARKDQTASDSYKQLTKEMLLIYKILDAHHLIEDTKNTLYKKFPPKSTK</sequence>
<feature type="domain" description="Tripeptidyl-peptidase II galactose-binding" evidence="14">
    <location>
        <begin position="743"/>
        <end position="825"/>
    </location>
</feature>
<comment type="catalytic activity">
    <reaction evidence="1">
        <text>Release of an N-terminal tripeptide from a polypeptide.</text>
        <dbReference type="EC" id="3.4.14.10"/>
    </reaction>
</comment>
<dbReference type="InterPro" id="IPR046939">
    <property type="entry name" value="TPPII_C_sf"/>
</dbReference>
<feature type="compositionally biased region" description="Basic and acidic residues" evidence="10">
    <location>
        <begin position="1111"/>
        <end position="1129"/>
    </location>
</feature>
<dbReference type="InterPro" id="IPR050131">
    <property type="entry name" value="Peptidase_S8_subtilisin-like"/>
</dbReference>
<evidence type="ECO:0000256" key="9">
    <source>
        <dbReference type="SAM" id="Coils"/>
    </source>
</evidence>
<dbReference type="InParanoid" id="A0A1E7F752"/>
<keyword evidence="4 8" id="KW-0645">Protease</keyword>
<comment type="similarity">
    <text evidence="2 8">Belongs to the peptidase S8 family.</text>
</comment>
<dbReference type="InterPro" id="IPR022229">
    <property type="entry name" value="TPPII_Ig-like-2"/>
</dbReference>
<evidence type="ECO:0000256" key="2">
    <source>
        <dbReference type="ARBA" id="ARBA00011073"/>
    </source>
</evidence>
<evidence type="ECO:0000256" key="10">
    <source>
        <dbReference type="SAM" id="MobiDB-lite"/>
    </source>
</evidence>
<dbReference type="GO" id="GO:0006508">
    <property type="term" value="P:proteolysis"/>
    <property type="evidence" value="ECO:0007669"/>
    <property type="project" value="UniProtKB-KW"/>
</dbReference>
<evidence type="ECO:0000256" key="4">
    <source>
        <dbReference type="ARBA" id="ARBA00022670"/>
    </source>
</evidence>
<evidence type="ECO:0000256" key="7">
    <source>
        <dbReference type="ARBA" id="ARBA00023529"/>
    </source>
</evidence>
<keyword evidence="9" id="KW-0175">Coiled coil</keyword>
<dbReference type="InterPro" id="IPR046940">
    <property type="entry name" value="TPPII_Ig-like_sf"/>
</dbReference>
<dbReference type="GO" id="GO:0004177">
    <property type="term" value="F:aminopeptidase activity"/>
    <property type="evidence" value="ECO:0007669"/>
    <property type="project" value="UniProtKB-KW"/>
</dbReference>
<protein>
    <submittedName>
        <fullName evidence="15">Subtilisin-like protein</fullName>
    </submittedName>
</protein>
<evidence type="ECO:0000256" key="1">
    <source>
        <dbReference type="ARBA" id="ARBA00001910"/>
    </source>
</evidence>
<dbReference type="InterPro" id="IPR023828">
    <property type="entry name" value="Peptidase_S8_Ser-AS"/>
</dbReference>
<dbReference type="PANTHER" id="PTHR43806">
    <property type="entry name" value="PEPTIDASE S8"/>
    <property type="match status" value="1"/>
</dbReference>
<dbReference type="PROSITE" id="PS51892">
    <property type="entry name" value="SUBTILASE"/>
    <property type="match status" value="1"/>
</dbReference>
<dbReference type="InterPro" id="IPR048383">
    <property type="entry name" value="TPPII_Ig-like-1"/>
</dbReference>
<dbReference type="KEGG" id="fcy:FRACYDRAFT_262448"/>
<dbReference type="PANTHER" id="PTHR43806:SF14">
    <property type="entry name" value="TRIPEPTIDYL-PEPTIDASE 2"/>
    <property type="match status" value="1"/>
</dbReference>
<feature type="compositionally biased region" description="Basic and acidic residues" evidence="10">
    <location>
        <begin position="181"/>
        <end position="205"/>
    </location>
</feature>
<keyword evidence="16" id="KW-1185">Reference proteome</keyword>
<feature type="compositionally biased region" description="Basic and acidic residues" evidence="10">
    <location>
        <begin position="903"/>
        <end position="915"/>
    </location>
</feature>
<evidence type="ECO:0000256" key="8">
    <source>
        <dbReference type="PROSITE-ProRule" id="PRU01240"/>
    </source>
</evidence>
<dbReference type="EMBL" id="KV784361">
    <property type="protein sequence ID" value="OEU13959.1"/>
    <property type="molecule type" value="Genomic_DNA"/>
</dbReference>
<evidence type="ECO:0000256" key="5">
    <source>
        <dbReference type="ARBA" id="ARBA00022801"/>
    </source>
</evidence>
<dbReference type="InterPro" id="IPR036852">
    <property type="entry name" value="Peptidase_S8/S53_dom_sf"/>
</dbReference>
<evidence type="ECO:0000259" key="12">
    <source>
        <dbReference type="Pfam" id="PF12580"/>
    </source>
</evidence>
<feature type="active site" description="Charge relay system" evidence="8">
    <location>
        <position position="500"/>
    </location>
</feature>
<dbReference type="GO" id="GO:0004252">
    <property type="term" value="F:serine-type endopeptidase activity"/>
    <property type="evidence" value="ECO:0007669"/>
    <property type="project" value="UniProtKB-UniRule"/>
</dbReference>
<reference evidence="15 16" key="1">
    <citation type="submission" date="2016-09" db="EMBL/GenBank/DDBJ databases">
        <title>Extensive genetic diversity and differential bi-allelic expression allows diatom success in the polar Southern Ocean.</title>
        <authorList>
            <consortium name="DOE Joint Genome Institute"/>
            <person name="Mock T."/>
            <person name="Otillar R.P."/>
            <person name="Strauss J."/>
            <person name="Dupont C."/>
            <person name="Frickenhaus S."/>
            <person name="Maumus F."/>
            <person name="Mcmullan M."/>
            <person name="Sanges R."/>
            <person name="Schmutz J."/>
            <person name="Toseland A."/>
            <person name="Valas R."/>
            <person name="Veluchamy A."/>
            <person name="Ward B.J."/>
            <person name="Allen A."/>
            <person name="Barry K."/>
            <person name="Falciatore A."/>
            <person name="Ferrante M."/>
            <person name="Fortunato A.E."/>
            <person name="Gloeckner G."/>
            <person name="Gruber A."/>
            <person name="Hipkin R."/>
            <person name="Janech M."/>
            <person name="Kroth P."/>
            <person name="Leese F."/>
            <person name="Lindquist E."/>
            <person name="Lyon B.R."/>
            <person name="Martin J."/>
            <person name="Mayer C."/>
            <person name="Parker M."/>
            <person name="Quesneville H."/>
            <person name="Raymond J."/>
            <person name="Uhlig C."/>
            <person name="Valentin K.U."/>
            <person name="Worden A.Z."/>
            <person name="Armbrust E.V."/>
            <person name="Bowler C."/>
            <person name="Green B."/>
            <person name="Moulton V."/>
            <person name="Van Oosterhout C."/>
            <person name="Grigoriev I."/>
        </authorList>
    </citation>
    <scope>NUCLEOTIDE SEQUENCE [LARGE SCALE GENOMIC DNA]</scope>
    <source>
        <strain evidence="15 16">CCMP1102</strain>
    </source>
</reference>
<feature type="domain" description="Tripeptidyl peptidase II second Ig-like" evidence="12">
    <location>
        <begin position="872"/>
        <end position="1074"/>
    </location>
</feature>
<feature type="region of interest" description="Disordered" evidence="10">
    <location>
        <begin position="895"/>
        <end position="915"/>
    </location>
</feature>